<proteinExistence type="predicted"/>
<reference evidence="1" key="1">
    <citation type="submission" date="2023-07" db="EMBL/GenBank/DDBJ databases">
        <title>Sorghum-associated microbial communities from plants grown in Nebraska, USA.</title>
        <authorList>
            <person name="Schachtman D."/>
        </authorList>
    </citation>
    <scope>NUCLEOTIDE SEQUENCE</scope>
    <source>
        <strain evidence="1">DS1280</strain>
    </source>
</reference>
<name>A0ACC6J1B8_9FLAO</name>
<protein>
    <submittedName>
        <fullName evidence="1">Uncharacterized protein</fullName>
    </submittedName>
</protein>
<gene>
    <name evidence="1" type="ORF">J2795_004302</name>
</gene>
<keyword evidence="2" id="KW-1185">Reference proteome</keyword>
<evidence type="ECO:0000313" key="2">
    <source>
        <dbReference type="Proteomes" id="UP001184376"/>
    </source>
</evidence>
<comment type="caution">
    <text evidence="1">The sequence shown here is derived from an EMBL/GenBank/DDBJ whole genome shotgun (WGS) entry which is preliminary data.</text>
</comment>
<sequence length="226" mass="26460">MKKGIIFLLFSLMLISCSKEREKTKVIKNISGLNELFHLKNYKTQVRLKVNDSTDHITAQWHNFTLAGDFDTKMNNRTGIWILKNKLNSKEVLIDYIIFSKDNVFKNQIIFKEHNKIDSSKSKFYIAKEKSFKHILLKFFSPKIEEEVSKEAKIGYRILRGSKVLKDDSLTYKNNREGIYLTNIKFDFQKGDKLAGAFSEFVMAKDPRSKDSLIMGNNSIYFIERF</sequence>
<evidence type="ECO:0000313" key="1">
    <source>
        <dbReference type="EMBL" id="MDR6443551.1"/>
    </source>
</evidence>
<dbReference type="EMBL" id="JAVDRG010000010">
    <property type="protein sequence ID" value="MDR6443551.1"/>
    <property type="molecule type" value="Genomic_DNA"/>
</dbReference>
<organism evidence="1 2">
    <name type="scientific">Chryseobacterium bernardetii</name>
    <dbReference type="NCBI Taxonomy" id="1241978"/>
    <lineage>
        <taxon>Bacteria</taxon>
        <taxon>Pseudomonadati</taxon>
        <taxon>Bacteroidota</taxon>
        <taxon>Flavobacteriia</taxon>
        <taxon>Flavobacteriales</taxon>
        <taxon>Weeksellaceae</taxon>
        <taxon>Chryseobacterium group</taxon>
        <taxon>Chryseobacterium</taxon>
    </lineage>
</organism>
<accession>A0ACC6J1B8</accession>
<dbReference type="Proteomes" id="UP001184376">
    <property type="component" value="Unassembled WGS sequence"/>
</dbReference>